<sequence>MKANKQNKEEHAMPNIVLSRIEVR</sequence>
<feature type="region of interest" description="Disordered" evidence="1">
    <location>
        <begin position="1"/>
        <end position="24"/>
    </location>
</feature>
<proteinExistence type="predicted"/>
<reference evidence="2 3" key="1">
    <citation type="submission" date="2018-06" db="EMBL/GenBank/DDBJ databases">
        <title>Draft genome sequence of mcr-1-harboring Escherichia coli isolated from wound infection of a hospitalized patient, in Bolivia.</title>
        <authorList>
            <person name="Munoz M.E."/>
            <person name="Moura Q."/>
            <person name="Ventura P.R.M."/>
            <person name="Bustos L.R."/>
            <person name="Ovando B.G."/>
            <person name="Terrazas D.I.V."/>
            <person name="Yarhui N.B."/>
            <person name="Cerdeira L."/>
            <person name="Lincopan N."/>
        </authorList>
    </citation>
    <scope>NUCLEOTIDE SEQUENCE [LARGE SCALE GENOMIC DNA]</scope>
    <source>
        <strain evidence="2 3">EcMLT</strain>
    </source>
</reference>
<name>A0A2W6PCN5_ECOLX</name>
<dbReference type="Proteomes" id="UP000249482">
    <property type="component" value="Unassembled WGS sequence"/>
</dbReference>
<feature type="non-terminal residue" evidence="2">
    <location>
        <position position="24"/>
    </location>
</feature>
<dbReference type="EMBL" id="QKWZ01000292">
    <property type="protein sequence ID" value="PZT66189.1"/>
    <property type="molecule type" value="Genomic_DNA"/>
</dbReference>
<organism evidence="2 3">
    <name type="scientific">Escherichia coli</name>
    <dbReference type="NCBI Taxonomy" id="562"/>
    <lineage>
        <taxon>Bacteria</taxon>
        <taxon>Pseudomonadati</taxon>
        <taxon>Pseudomonadota</taxon>
        <taxon>Gammaproteobacteria</taxon>
        <taxon>Enterobacterales</taxon>
        <taxon>Enterobacteriaceae</taxon>
        <taxon>Escherichia</taxon>
    </lineage>
</organism>
<accession>A0A2W6PCN5</accession>
<evidence type="ECO:0000313" key="2">
    <source>
        <dbReference type="EMBL" id="PZT66189.1"/>
    </source>
</evidence>
<protein>
    <submittedName>
        <fullName evidence="2">PTS N-acetylgalactosamine transporter subunit IIB</fullName>
    </submittedName>
</protein>
<dbReference type="AlphaFoldDB" id="A0A2W6PCN5"/>
<gene>
    <name evidence="2" type="ORF">DNQ45_11965</name>
</gene>
<feature type="compositionally biased region" description="Basic and acidic residues" evidence="1">
    <location>
        <begin position="1"/>
        <end position="12"/>
    </location>
</feature>
<evidence type="ECO:0000313" key="3">
    <source>
        <dbReference type="Proteomes" id="UP000249482"/>
    </source>
</evidence>
<comment type="caution">
    <text evidence="2">The sequence shown here is derived from an EMBL/GenBank/DDBJ whole genome shotgun (WGS) entry which is preliminary data.</text>
</comment>
<evidence type="ECO:0000256" key="1">
    <source>
        <dbReference type="SAM" id="MobiDB-lite"/>
    </source>
</evidence>